<dbReference type="InterPro" id="IPR029044">
    <property type="entry name" value="Nucleotide-diphossugar_trans"/>
</dbReference>
<organism evidence="1 2">
    <name type="scientific">Orchesella dallaii</name>
    <dbReference type="NCBI Taxonomy" id="48710"/>
    <lineage>
        <taxon>Eukaryota</taxon>
        <taxon>Metazoa</taxon>
        <taxon>Ecdysozoa</taxon>
        <taxon>Arthropoda</taxon>
        <taxon>Hexapoda</taxon>
        <taxon>Collembola</taxon>
        <taxon>Entomobryomorpha</taxon>
        <taxon>Entomobryoidea</taxon>
        <taxon>Orchesellidae</taxon>
        <taxon>Orchesellinae</taxon>
        <taxon>Orchesella</taxon>
    </lineage>
</organism>
<comment type="caution">
    <text evidence="1">The sequence shown here is derived from an EMBL/GenBank/DDBJ whole genome shotgun (WGS) entry which is preliminary data.</text>
</comment>
<sequence length="595" mass="67788">MVELKLIVARILYHYNIYTTDKIEDVPMENSILLNPVRGFKKQAWITAVLHDNDVPKALTLGRSLRRAVTSKTIAVLVSPKISVKFKDLLSQEFDSTHVLEEDRNVANLDLGDFAKLFSLTLRVFDKCVFLSPNMLAMKNCDEVFEKFHSLTFLENMDTSVFGLKPSTEIFRSLLTGLQSKNKNGGIEGYLKLWMKNQQKETKTLEPMYNRVISLQKTRLLLSDEKGTSIVNFVEDPTNYLPMLSESDTSLGLLEKLAITYWSEIYHQEVQPTIEAAIKGLSPSKELLPKVPQYEREPIAIIGMSCRLETYVYYLMLNALYECDWKPEKSQSFKFDSLIKQLDIKQEFQLFVRYFLEVFQNEGLLKYSKATDEWTVVQTPTPHDDVKITLKSPIYTEKLVKTLIATKIVARVGENMFDVLKGKVAPLNVLFPDPQKNLPTVGDFYENYGNYFNIAPSIQDILRLRVNAWNEQIKPDGSDRHGYIIGWASTAEDVLSSNENGIKLAEASSKPTWLVFTVPKLKLGRYLSGQLCLNDRNVVSVVLEGAVIKNGPTFAVREDKKEDFEALIKNIVAKKGTIEDTISQRVLYGPKNQDE</sequence>
<accession>A0ABP1RAT2</accession>
<dbReference type="SUPFAM" id="SSF53448">
    <property type="entry name" value="Nucleotide-diphospho-sugar transferases"/>
    <property type="match status" value="1"/>
</dbReference>
<evidence type="ECO:0000313" key="1">
    <source>
        <dbReference type="EMBL" id="CAL8122466.1"/>
    </source>
</evidence>
<dbReference type="Proteomes" id="UP001642540">
    <property type="component" value="Unassembled WGS sequence"/>
</dbReference>
<dbReference type="InterPro" id="IPR050587">
    <property type="entry name" value="GNT1/Glycosyltrans_8"/>
</dbReference>
<gene>
    <name evidence="1" type="ORF">ODALV1_LOCUS19817</name>
</gene>
<proteinExistence type="predicted"/>
<reference evidence="1 2" key="1">
    <citation type="submission" date="2024-08" db="EMBL/GenBank/DDBJ databases">
        <authorList>
            <person name="Cucini C."/>
            <person name="Frati F."/>
        </authorList>
    </citation>
    <scope>NUCLEOTIDE SEQUENCE [LARGE SCALE GENOMIC DNA]</scope>
</reference>
<dbReference type="EMBL" id="CAXLJM020000068">
    <property type="protein sequence ID" value="CAL8122466.1"/>
    <property type="molecule type" value="Genomic_DNA"/>
</dbReference>
<evidence type="ECO:0000313" key="2">
    <source>
        <dbReference type="Proteomes" id="UP001642540"/>
    </source>
</evidence>
<dbReference type="Gene3D" id="3.90.550.10">
    <property type="entry name" value="Spore Coat Polysaccharide Biosynthesis Protein SpsA, Chain A"/>
    <property type="match status" value="1"/>
</dbReference>
<dbReference type="PANTHER" id="PTHR11183">
    <property type="entry name" value="GLYCOGENIN SUBFAMILY MEMBER"/>
    <property type="match status" value="1"/>
</dbReference>
<protein>
    <submittedName>
        <fullName evidence="1">Uncharacterized protein</fullName>
    </submittedName>
</protein>
<name>A0ABP1RAT2_9HEXA</name>
<keyword evidence="2" id="KW-1185">Reference proteome</keyword>